<dbReference type="EMBL" id="BDGG01000002">
    <property type="protein sequence ID" value="GAU92168.1"/>
    <property type="molecule type" value="Genomic_DNA"/>
</dbReference>
<keyword evidence="2" id="KW-1185">Reference proteome</keyword>
<evidence type="ECO:0000313" key="1">
    <source>
        <dbReference type="EMBL" id="GAU92168.1"/>
    </source>
</evidence>
<comment type="caution">
    <text evidence="1">The sequence shown here is derived from an EMBL/GenBank/DDBJ whole genome shotgun (WGS) entry which is preliminary data.</text>
</comment>
<dbReference type="Proteomes" id="UP000186922">
    <property type="component" value="Unassembled WGS sequence"/>
</dbReference>
<evidence type="ECO:0000313" key="2">
    <source>
        <dbReference type="Proteomes" id="UP000186922"/>
    </source>
</evidence>
<accession>A0A1D1V152</accession>
<name>A0A1D1V152_RAMVA</name>
<sequence>MSEELARVLCESAHCGSMESSSGHQSKHCEHVSVRAIKRSHTKPCTSPNTGSKGAGTLRCTWRIKHAA</sequence>
<dbReference type="AlphaFoldDB" id="A0A1D1V152"/>
<protein>
    <submittedName>
        <fullName evidence="1">Uncharacterized protein</fullName>
    </submittedName>
</protein>
<reference evidence="1 2" key="1">
    <citation type="journal article" date="2016" name="Nat. Commun.">
        <title>Extremotolerant tardigrade genome and improved radiotolerance of human cultured cells by tardigrade-unique protein.</title>
        <authorList>
            <person name="Hashimoto T."/>
            <person name="Horikawa D.D."/>
            <person name="Saito Y."/>
            <person name="Kuwahara H."/>
            <person name="Kozuka-Hata H."/>
            <person name="Shin-I T."/>
            <person name="Minakuchi Y."/>
            <person name="Ohishi K."/>
            <person name="Motoyama A."/>
            <person name="Aizu T."/>
            <person name="Enomoto A."/>
            <person name="Kondo K."/>
            <person name="Tanaka S."/>
            <person name="Hara Y."/>
            <person name="Koshikawa S."/>
            <person name="Sagara H."/>
            <person name="Miura T."/>
            <person name="Yokobori S."/>
            <person name="Miyagawa K."/>
            <person name="Suzuki Y."/>
            <person name="Kubo T."/>
            <person name="Oyama M."/>
            <person name="Kohara Y."/>
            <person name="Fujiyama A."/>
            <person name="Arakawa K."/>
            <person name="Katayama T."/>
            <person name="Toyoda A."/>
            <person name="Kunieda T."/>
        </authorList>
    </citation>
    <scope>NUCLEOTIDE SEQUENCE [LARGE SCALE GENOMIC DNA]</scope>
    <source>
        <strain evidence="1 2">YOKOZUNA-1</strain>
    </source>
</reference>
<proteinExistence type="predicted"/>
<organism evidence="1 2">
    <name type="scientific">Ramazzottius varieornatus</name>
    <name type="common">Water bear</name>
    <name type="synonym">Tardigrade</name>
    <dbReference type="NCBI Taxonomy" id="947166"/>
    <lineage>
        <taxon>Eukaryota</taxon>
        <taxon>Metazoa</taxon>
        <taxon>Ecdysozoa</taxon>
        <taxon>Tardigrada</taxon>
        <taxon>Eutardigrada</taxon>
        <taxon>Parachela</taxon>
        <taxon>Hypsibioidea</taxon>
        <taxon>Ramazzottiidae</taxon>
        <taxon>Ramazzottius</taxon>
    </lineage>
</organism>
<gene>
    <name evidence="1" type="primary">RvY_04283-1</name>
    <name evidence="1" type="synonym">RvY_04283.1</name>
    <name evidence="1" type="ORF">RvY_04283</name>
</gene>